<comment type="similarity">
    <text evidence="1">Belongs to the GSP E family.</text>
</comment>
<sequence length="278" mass="30607">MADLDLTEQPLPQDGRLTVTQSSTRQYLEFRLNCCCVLNGEKLVLRCLKSSEHILPLADTGLMACQYQSFQHALSQSQGLIIVTGPTGSGKTSTLYSALKSINVQTLNVCTVEDPVETPLNGCTQLMVNERKGLSFASLLRALLRQDPDVIMVGEIRDAETAQIALQAAQTGHLVLTTMHTNGTLETLARLKSLGVNPLDIASALNLIVSQRLLSFERGHNNIRRHAIFEILPWQPQAHALLKPGSSDTDKANYLQDLGLPSFEQAKTYWENQVNLND</sequence>
<protein>
    <recommendedName>
        <fullName evidence="4">Bacterial type II secretion system protein E domain-containing protein</fullName>
    </recommendedName>
</protein>
<dbReference type="PANTHER" id="PTHR30258">
    <property type="entry name" value="TYPE II SECRETION SYSTEM PROTEIN GSPE-RELATED"/>
    <property type="match status" value="1"/>
</dbReference>
<feature type="domain" description="Bacterial type II secretion system protein E" evidence="4">
    <location>
        <begin position="144"/>
        <end position="158"/>
    </location>
</feature>
<evidence type="ECO:0000256" key="1">
    <source>
        <dbReference type="ARBA" id="ARBA00006611"/>
    </source>
</evidence>
<keyword evidence="3" id="KW-0067">ATP-binding</keyword>
<keyword evidence="2" id="KW-0547">Nucleotide-binding</keyword>
<evidence type="ECO:0000256" key="3">
    <source>
        <dbReference type="ARBA" id="ARBA00022840"/>
    </source>
</evidence>
<dbReference type="CDD" id="cd01129">
    <property type="entry name" value="PulE-GspE-like"/>
    <property type="match status" value="1"/>
</dbReference>
<dbReference type="EMBL" id="CP022133">
    <property type="protein sequence ID" value="ASG66522.1"/>
    <property type="molecule type" value="Genomic_DNA"/>
</dbReference>
<evidence type="ECO:0000256" key="2">
    <source>
        <dbReference type="ARBA" id="ARBA00022741"/>
    </source>
</evidence>
<evidence type="ECO:0000313" key="5">
    <source>
        <dbReference type="EMBL" id="ASG66522.1"/>
    </source>
</evidence>
<gene>
    <name evidence="5" type="ORF">CEW91_10405</name>
</gene>
<dbReference type="PROSITE" id="PS00662">
    <property type="entry name" value="T2SP_E"/>
    <property type="match status" value="1"/>
</dbReference>
<dbReference type="PANTHER" id="PTHR30258:SF1">
    <property type="entry name" value="PROTEIN TRANSPORT PROTEIN HOFB HOMOLOG"/>
    <property type="match status" value="1"/>
</dbReference>
<dbReference type="InterPro" id="IPR003593">
    <property type="entry name" value="AAA+_ATPase"/>
</dbReference>
<keyword evidence="6" id="KW-1185">Reference proteome</keyword>
<dbReference type="Proteomes" id="UP000197717">
    <property type="component" value="Chromosome"/>
</dbReference>
<dbReference type="InterPro" id="IPR001482">
    <property type="entry name" value="T2SS/T4SS_dom"/>
</dbReference>
<dbReference type="Pfam" id="PF00437">
    <property type="entry name" value="T2SSE"/>
    <property type="match status" value="1"/>
</dbReference>
<accession>A0ABM6LVN0</accession>
<dbReference type="Gene3D" id="3.40.50.300">
    <property type="entry name" value="P-loop containing nucleotide triphosphate hydrolases"/>
    <property type="match status" value="1"/>
</dbReference>
<evidence type="ECO:0000259" key="4">
    <source>
        <dbReference type="PROSITE" id="PS00662"/>
    </source>
</evidence>
<dbReference type="Gene3D" id="3.30.450.90">
    <property type="match status" value="1"/>
</dbReference>
<reference evidence="5 6" key="1">
    <citation type="submission" date="2017-06" db="EMBL/GenBank/DDBJ databases">
        <title>Complete genome sequence of Idiomarina piscisalsi strain 10PY1A isolated from soil of Soudi Arabia.</title>
        <authorList>
            <person name="Kim M.-C."/>
            <person name="Jung B.K."/>
            <person name="Budiyanto F."/>
            <person name="Nzila A."/>
            <person name="Shin J.-H."/>
        </authorList>
    </citation>
    <scope>NUCLEOTIDE SEQUENCE [LARGE SCALE GENOMIC DNA]</scope>
    <source>
        <strain evidence="5 6">10PY1A</strain>
    </source>
</reference>
<name>A0ABM6LVN0_9GAMM</name>
<dbReference type="SUPFAM" id="SSF52540">
    <property type="entry name" value="P-loop containing nucleoside triphosphate hydrolases"/>
    <property type="match status" value="1"/>
</dbReference>
<organism evidence="5 6">
    <name type="scientific">Idiomarina piscisalsi</name>
    <dbReference type="NCBI Taxonomy" id="1096243"/>
    <lineage>
        <taxon>Bacteria</taxon>
        <taxon>Pseudomonadati</taxon>
        <taxon>Pseudomonadota</taxon>
        <taxon>Gammaproteobacteria</taxon>
        <taxon>Alteromonadales</taxon>
        <taxon>Idiomarinaceae</taxon>
        <taxon>Idiomarina</taxon>
    </lineage>
</organism>
<proteinExistence type="inferred from homology"/>
<dbReference type="InterPro" id="IPR027417">
    <property type="entry name" value="P-loop_NTPase"/>
</dbReference>
<dbReference type="SMART" id="SM00382">
    <property type="entry name" value="AAA"/>
    <property type="match status" value="1"/>
</dbReference>
<evidence type="ECO:0000313" key="6">
    <source>
        <dbReference type="Proteomes" id="UP000197717"/>
    </source>
</evidence>